<gene>
    <name evidence="10" type="primary">LOC108567463</name>
</gene>
<feature type="domain" description="C2H2-type" evidence="8">
    <location>
        <begin position="84"/>
        <end position="111"/>
    </location>
</feature>
<evidence type="ECO:0000313" key="9">
    <source>
        <dbReference type="Proteomes" id="UP000695000"/>
    </source>
</evidence>
<dbReference type="Pfam" id="PF12874">
    <property type="entry name" value="zf-met"/>
    <property type="match status" value="1"/>
</dbReference>
<sequence>MLPIMNHSIFDHHQIKAEPLAFYQSVIPPTLDVMANDYRPGTDHLNLDLHREDASTIARCDIKDETMSESNMSTGEGTSNSKMQSCKICGKVLSSSSSYYVHMKLHSGNKPFQCSLCEAAFCRKPYLEVHMRVHTGERPFQCDQCQKRFTQKSSLNTHKRVHTGERPYACEVCDKRFAVKSYVIAHRWSHVSDRPISCDQCQMTFTSKTQYALHLRSHNSDRHFECTVCGRAFAKDSYLIRHHYRAHSQDPFHGSLNHQRNLAASASFKSHLLNK</sequence>
<keyword evidence="6" id="KW-0539">Nucleus</keyword>
<evidence type="ECO:0000256" key="3">
    <source>
        <dbReference type="ARBA" id="ARBA00022737"/>
    </source>
</evidence>
<keyword evidence="9" id="KW-1185">Reference proteome</keyword>
<dbReference type="PROSITE" id="PS00028">
    <property type="entry name" value="ZINC_FINGER_C2H2_1"/>
    <property type="match status" value="6"/>
</dbReference>
<dbReference type="RefSeq" id="XP_017783442.1">
    <property type="nucleotide sequence ID" value="XM_017927953.1"/>
</dbReference>
<evidence type="ECO:0000259" key="8">
    <source>
        <dbReference type="PROSITE" id="PS50157"/>
    </source>
</evidence>
<protein>
    <submittedName>
        <fullName evidence="10">Oocyte zinc finger protein XlCOF15-like isoform X1</fullName>
    </submittedName>
</protein>
<dbReference type="SUPFAM" id="SSF57667">
    <property type="entry name" value="beta-beta-alpha zinc fingers"/>
    <property type="match status" value="4"/>
</dbReference>
<evidence type="ECO:0000256" key="2">
    <source>
        <dbReference type="ARBA" id="ARBA00022723"/>
    </source>
</evidence>
<organism evidence="9 10">
    <name type="scientific">Nicrophorus vespilloides</name>
    <name type="common">Boreal carrion beetle</name>
    <dbReference type="NCBI Taxonomy" id="110193"/>
    <lineage>
        <taxon>Eukaryota</taxon>
        <taxon>Metazoa</taxon>
        <taxon>Ecdysozoa</taxon>
        <taxon>Arthropoda</taxon>
        <taxon>Hexapoda</taxon>
        <taxon>Insecta</taxon>
        <taxon>Pterygota</taxon>
        <taxon>Neoptera</taxon>
        <taxon>Endopterygota</taxon>
        <taxon>Coleoptera</taxon>
        <taxon>Polyphaga</taxon>
        <taxon>Staphyliniformia</taxon>
        <taxon>Silphidae</taxon>
        <taxon>Nicrophorinae</taxon>
        <taxon>Nicrophorus</taxon>
    </lineage>
</organism>
<feature type="domain" description="C2H2-type" evidence="8">
    <location>
        <begin position="140"/>
        <end position="167"/>
    </location>
</feature>
<dbReference type="Proteomes" id="UP000695000">
    <property type="component" value="Unplaced"/>
</dbReference>
<dbReference type="PANTHER" id="PTHR24381">
    <property type="entry name" value="ZINC FINGER PROTEIN"/>
    <property type="match status" value="1"/>
</dbReference>
<dbReference type="PROSITE" id="PS50157">
    <property type="entry name" value="ZINC_FINGER_C2H2_2"/>
    <property type="match status" value="6"/>
</dbReference>
<name>A0ABM1N9E2_NICVS</name>
<proteinExistence type="predicted"/>
<feature type="domain" description="C2H2-type" evidence="8">
    <location>
        <begin position="224"/>
        <end position="252"/>
    </location>
</feature>
<dbReference type="InterPro" id="IPR013087">
    <property type="entry name" value="Znf_C2H2_type"/>
</dbReference>
<comment type="subcellular location">
    <subcellularLocation>
        <location evidence="1">Nucleus</location>
    </subcellularLocation>
</comment>
<dbReference type="PANTHER" id="PTHR24381:SF393">
    <property type="entry name" value="CHROMATIN-LINKED ADAPTOR FOR MSL PROTEINS, ISOFORM B"/>
    <property type="match status" value="1"/>
</dbReference>
<keyword evidence="4 7" id="KW-0863">Zinc-finger</keyword>
<accession>A0ABM1N9E2</accession>
<dbReference type="Gene3D" id="3.30.160.60">
    <property type="entry name" value="Classic Zinc Finger"/>
    <property type="match status" value="6"/>
</dbReference>
<evidence type="ECO:0000256" key="4">
    <source>
        <dbReference type="ARBA" id="ARBA00022771"/>
    </source>
</evidence>
<evidence type="ECO:0000256" key="6">
    <source>
        <dbReference type="ARBA" id="ARBA00023242"/>
    </source>
</evidence>
<keyword evidence="3" id="KW-0677">Repeat</keyword>
<evidence type="ECO:0000313" key="10">
    <source>
        <dbReference type="RefSeq" id="XP_017783442.1"/>
    </source>
</evidence>
<evidence type="ECO:0000256" key="7">
    <source>
        <dbReference type="PROSITE-ProRule" id="PRU00042"/>
    </source>
</evidence>
<keyword evidence="5" id="KW-0862">Zinc</keyword>
<evidence type="ECO:0000256" key="1">
    <source>
        <dbReference type="ARBA" id="ARBA00004123"/>
    </source>
</evidence>
<evidence type="ECO:0000256" key="5">
    <source>
        <dbReference type="ARBA" id="ARBA00022833"/>
    </source>
</evidence>
<dbReference type="Pfam" id="PF00096">
    <property type="entry name" value="zf-C2H2"/>
    <property type="match status" value="4"/>
</dbReference>
<feature type="domain" description="C2H2-type" evidence="8">
    <location>
        <begin position="168"/>
        <end position="195"/>
    </location>
</feature>
<dbReference type="GeneID" id="108567463"/>
<feature type="domain" description="C2H2-type" evidence="8">
    <location>
        <begin position="112"/>
        <end position="139"/>
    </location>
</feature>
<keyword evidence="2" id="KW-0479">Metal-binding</keyword>
<reference evidence="10" key="1">
    <citation type="submission" date="2025-08" db="UniProtKB">
        <authorList>
            <consortium name="RefSeq"/>
        </authorList>
    </citation>
    <scope>IDENTIFICATION</scope>
    <source>
        <tissue evidence="10">Whole Larva</tissue>
    </source>
</reference>
<feature type="domain" description="C2H2-type" evidence="8">
    <location>
        <begin position="196"/>
        <end position="223"/>
    </location>
</feature>
<dbReference type="InterPro" id="IPR036236">
    <property type="entry name" value="Znf_C2H2_sf"/>
</dbReference>
<dbReference type="SMART" id="SM00355">
    <property type="entry name" value="ZnF_C2H2"/>
    <property type="match status" value="6"/>
</dbReference>